<gene>
    <name evidence="1" type="ORF">SAMN05421837_11850</name>
</gene>
<dbReference type="Proteomes" id="UP000198878">
    <property type="component" value="Unassembled WGS sequence"/>
</dbReference>
<protein>
    <submittedName>
        <fullName evidence="1">3-oxoacyl-[acyl-carrier-protein] synthase-3</fullName>
    </submittedName>
</protein>
<evidence type="ECO:0000313" key="2">
    <source>
        <dbReference type="Proteomes" id="UP000198878"/>
    </source>
</evidence>
<keyword evidence="2" id="KW-1185">Reference proteome</keyword>
<dbReference type="OrthoDB" id="7055207at2"/>
<dbReference type="Gene3D" id="3.40.47.10">
    <property type="match status" value="2"/>
</dbReference>
<dbReference type="STRING" id="218821.SAMN05421837_11850"/>
<dbReference type="GO" id="GO:0044550">
    <property type="term" value="P:secondary metabolite biosynthetic process"/>
    <property type="evidence" value="ECO:0007669"/>
    <property type="project" value="TreeGrafter"/>
</dbReference>
<dbReference type="EMBL" id="FNUJ01000018">
    <property type="protein sequence ID" value="SEF38099.1"/>
    <property type="molecule type" value="Genomic_DNA"/>
</dbReference>
<dbReference type="PANTHER" id="PTHR34069:SF2">
    <property type="entry name" value="BETA-KETOACYL-[ACYL-CARRIER-PROTEIN] SYNTHASE III"/>
    <property type="match status" value="1"/>
</dbReference>
<dbReference type="GO" id="GO:0016746">
    <property type="term" value="F:acyltransferase activity"/>
    <property type="evidence" value="ECO:0007669"/>
    <property type="project" value="UniProtKB-KW"/>
</dbReference>
<sequence length="334" mass="34608">MKVAGRVRISAAKTWLPPWRCSSGQAADAGIVTEAQLAGALCRDVPVARDIPAWQMGLDAVRLCFEQAAVDPAAIDLLFYAGMTPVEEEPWSPSSRIARLAGATRAVAIGIAQMSNGSAAALGHAVANMLADPDVRHAACVSAGNFSELPYDRWRTAPTTVFGDGATAVLLGATGGPLAIRSIGTAGNPMLESTYPSNHPYRPLKEVPTEEKLDAFGFAANAQAFRVAVSSAVEVALAHAGLTSQGRRSRVKVVAAPRLSPLVVRPIVVHSLPADLRERYVEFGADTGHLGAGDAAANIAAIINGDFLDVGECALLISSGAGIAISAIVLTRAE</sequence>
<dbReference type="RefSeq" id="WP_086672100.1">
    <property type="nucleotide sequence ID" value="NZ_FNUJ01000018.1"/>
</dbReference>
<dbReference type="InterPro" id="IPR016039">
    <property type="entry name" value="Thiolase-like"/>
</dbReference>
<dbReference type="AlphaFoldDB" id="A0A1H5RIE4"/>
<name>A0A1H5RIE4_9PSEU</name>
<dbReference type="SUPFAM" id="SSF53901">
    <property type="entry name" value="Thiolase-like"/>
    <property type="match status" value="2"/>
</dbReference>
<reference evidence="2" key="1">
    <citation type="submission" date="2016-10" db="EMBL/GenBank/DDBJ databases">
        <authorList>
            <person name="Varghese N."/>
            <person name="Submissions S."/>
        </authorList>
    </citation>
    <scope>NUCLEOTIDE SEQUENCE [LARGE SCALE GENOMIC DNA]</scope>
    <source>
        <strain evidence="2">DSM 44654</strain>
    </source>
</reference>
<organism evidence="1 2">
    <name type="scientific">Amycolatopsis pretoriensis</name>
    <dbReference type="NCBI Taxonomy" id="218821"/>
    <lineage>
        <taxon>Bacteria</taxon>
        <taxon>Bacillati</taxon>
        <taxon>Actinomycetota</taxon>
        <taxon>Actinomycetes</taxon>
        <taxon>Pseudonocardiales</taxon>
        <taxon>Pseudonocardiaceae</taxon>
        <taxon>Amycolatopsis</taxon>
    </lineage>
</organism>
<evidence type="ECO:0000313" key="1">
    <source>
        <dbReference type="EMBL" id="SEF38099.1"/>
    </source>
</evidence>
<proteinExistence type="predicted"/>
<dbReference type="PANTHER" id="PTHR34069">
    <property type="entry name" value="3-OXOACYL-[ACYL-CARRIER-PROTEIN] SYNTHASE 3"/>
    <property type="match status" value="1"/>
</dbReference>
<accession>A0A1H5RIE4</accession>